<organism evidence="1 2">
    <name type="scientific">[Clostridium] asparagiforme DSM 15981</name>
    <dbReference type="NCBI Taxonomy" id="518636"/>
    <lineage>
        <taxon>Bacteria</taxon>
        <taxon>Bacillati</taxon>
        <taxon>Bacillota</taxon>
        <taxon>Clostridia</taxon>
        <taxon>Lachnospirales</taxon>
        <taxon>Lachnospiraceae</taxon>
        <taxon>Enterocloster</taxon>
    </lineage>
</organism>
<reference evidence="1 2" key="1">
    <citation type="submission" date="2009-02" db="EMBL/GenBank/DDBJ databases">
        <title>Draft genome sequence of Clostridium asparagiforme (DSM 15981).</title>
        <authorList>
            <person name="Sudarsanam P."/>
            <person name="Ley R."/>
            <person name="Guruge J."/>
            <person name="Turnbaugh P.J."/>
            <person name="Mahowald M."/>
            <person name="Liep D."/>
            <person name="Gordon J."/>
        </authorList>
    </citation>
    <scope>NUCLEOTIDE SEQUENCE [LARGE SCALE GENOMIC DNA]</scope>
    <source>
        <strain evidence="1 2">DSM 15981</strain>
    </source>
</reference>
<sequence>MEKNGIATKKPCLTIGMTPLSTMGRYQVSLLPGLHMIEK</sequence>
<protein>
    <submittedName>
        <fullName evidence="1">Uncharacterized protein</fullName>
    </submittedName>
</protein>
<evidence type="ECO:0000313" key="1">
    <source>
        <dbReference type="EMBL" id="EEG56252.1"/>
    </source>
</evidence>
<gene>
    <name evidence="1" type="ORF">CLOSTASPAR_01649</name>
</gene>
<dbReference type="HOGENOM" id="CLU_3307065_0_0_9"/>
<dbReference type="EMBL" id="ACCJ01000081">
    <property type="protein sequence ID" value="EEG56252.1"/>
    <property type="molecule type" value="Genomic_DNA"/>
</dbReference>
<evidence type="ECO:0000313" key="2">
    <source>
        <dbReference type="Proteomes" id="UP000004756"/>
    </source>
</evidence>
<accession>C0CXC8</accession>
<comment type="caution">
    <text evidence="1">The sequence shown here is derived from an EMBL/GenBank/DDBJ whole genome shotgun (WGS) entry which is preliminary data.</text>
</comment>
<dbReference type="AlphaFoldDB" id="C0CXC8"/>
<dbReference type="Proteomes" id="UP000004756">
    <property type="component" value="Unassembled WGS sequence"/>
</dbReference>
<keyword evidence="2" id="KW-1185">Reference proteome</keyword>
<proteinExistence type="predicted"/>
<name>C0CXC8_9FIRM</name>